<evidence type="ECO:0000313" key="2">
    <source>
        <dbReference type="EMBL" id="KIM43588.1"/>
    </source>
</evidence>
<sequence>MPTSSMALPSTRVHSQSASPLSFGDLRSSQDKRGAEGLDDFIFDHYCSPSLLGVLITIRHQRLLHYAVLDIAQPHAPLSRRRVVLSSRLNRAMSRELKQHRHDFKALGSHHYLAIVSSRRSHY</sequence>
<keyword evidence="3" id="KW-1185">Reference proteome</keyword>
<feature type="region of interest" description="Disordered" evidence="1">
    <location>
        <begin position="1"/>
        <end position="32"/>
    </location>
</feature>
<reference evidence="2 3" key="1">
    <citation type="submission" date="2014-04" db="EMBL/GenBank/DDBJ databases">
        <authorList>
            <consortium name="DOE Joint Genome Institute"/>
            <person name="Kuo A."/>
            <person name="Gay G."/>
            <person name="Dore J."/>
            <person name="Kohler A."/>
            <person name="Nagy L.G."/>
            <person name="Floudas D."/>
            <person name="Copeland A."/>
            <person name="Barry K.W."/>
            <person name="Cichocki N."/>
            <person name="Veneault-Fourrey C."/>
            <person name="LaButti K."/>
            <person name="Lindquist E.A."/>
            <person name="Lipzen A."/>
            <person name="Lundell T."/>
            <person name="Morin E."/>
            <person name="Murat C."/>
            <person name="Sun H."/>
            <person name="Tunlid A."/>
            <person name="Henrissat B."/>
            <person name="Grigoriev I.V."/>
            <person name="Hibbett D.S."/>
            <person name="Martin F."/>
            <person name="Nordberg H.P."/>
            <person name="Cantor M.N."/>
            <person name="Hua S.X."/>
        </authorList>
    </citation>
    <scope>NUCLEOTIDE SEQUENCE [LARGE SCALE GENOMIC DNA]</scope>
    <source>
        <strain evidence="3">h7</strain>
    </source>
</reference>
<evidence type="ECO:0000313" key="3">
    <source>
        <dbReference type="Proteomes" id="UP000053424"/>
    </source>
</evidence>
<evidence type="ECO:0000256" key="1">
    <source>
        <dbReference type="SAM" id="MobiDB-lite"/>
    </source>
</evidence>
<dbReference type="EMBL" id="KN831775">
    <property type="protein sequence ID" value="KIM43588.1"/>
    <property type="molecule type" value="Genomic_DNA"/>
</dbReference>
<proteinExistence type="predicted"/>
<dbReference type="AlphaFoldDB" id="A0A0C2Y195"/>
<dbReference type="Proteomes" id="UP000053424">
    <property type="component" value="Unassembled WGS sequence"/>
</dbReference>
<reference evidence="3" key="2">
    <citation type="submission" date="2015-01" db="EMBL/GenBank/DDBJ databases">
        <title>Evolutionary Origins and Diversification of the Mycorrhizal Mutualists.</title>
        <authorList>
            <consortium name="DOE Joint Genome Institute"/>
            <consortium name="Mycorrhizal Genomics Consortium"/>
            <person name="Kohler A."/>
            <person name="Kuo A."/>
            <person name="Nagy L.G."/>
            <person name="Floudas D."/>
            <person name="Copeland A."/>
            <person name="Barry K.W."/>
            <person name="Cichocki N."/>
            <person name="Veneault-Fourrey C."/>
            <person name="LaButti K."/>
            <person name="Lindquist E.A."/>
            <person name="Lipzen A."/>
            <person name="Lundell T."/>
            <person name="Morin E."/>
            <person name="Murat C."/>
            <person name="Riley R."/>
            <person name="Ohm R."/>
            <person name="Sun H."/>
            <person name="Tunlid A."/>
            <person name="Henrissat B."/>
            <person name="Grigoriev I.V."/>
            <person name="Hibbett D.S."/>
            <person name="Martin F."/>
        </authorList>
    </citation>
    <scope>NUCLEOTIDE SEQUENCE [LARGE SCALE GENOMIC DNA]</scope>
    <source>
        <strain evidence="3">h7</strain>
    </source>
</reference>
<gene>
    <name evidence="2" type="ORF">M413DRAFT_25926</name>
</gene>
<feature type="compositionally biased region" description="Polar residues" evidence="1">
    <location>
        <begin position="1"/>
        <end position="20"/>
    </location>
</feature>
<dbReference type="HOGENOM" id="CLU_2015558_0_0_1"/>
<protein>
    <submittedName>
        <fullName evidence="2">Uncharacterized protein</fullName>
    </submittedName>
</protein>
<accession>A0A0C2Y195</accession>
<name>A0A0C2Y195_HEBCY</name>
<organism evidence="2 3">
    <name type="scientific">Hebeloma cylindrosporum</name>
    <dbReference type="NCBI Taxonomy" id="76867"/>
    <lineage>
        <taxon>Eukaryota</taxon>
        <taxon>Fungi</taxon>
        <taxon>Dikarya</taxon>
        <taxon>Basidiomycota</taxon>
        <taxon>Agaricomycotina</taxon>
        <taxon>Agaricomycetes</taxon>
        <taxon>Agaricomycetidae</taxon>
        <taxon>Agaricales</taxon>
        <taxon>Agaricineae</taxon>
        <taxon>Hymenogastraceae</taxon>
        <taxon>Hebeloma</taxon>
    </lineage>
</organism>